<feature type="transmembrane region" description="Helical" evidence="1">
    <location>
        <begin position="20"/>
        <end position="40"/>
    </location>
</feature>
<sequence>MGFATKNDKMIVRKERFETISGIFVFIIAIFIFTYVEQLIENYLKERDEPNVD</sequence>
<reference evidence="2 3" key="1">
    <citation type="journal article" date="2007" name="Appl. Environ. Microbiol.">
        <title>Genome sequence of the cellulolytic gliding bacterium Cytophaga hutchinsonii.</title>
        <authorList>
            <person name="Xie G."/>
            <person name="Bruce D.C."/>
            <person name="Challacombe J.F."/>
            <person name="Chertkov O."/>
            <person name="Detter J.C."/>
            <person name="Gilna P."/>
            <person name="Han C.S."/>
            <person name="Lucas S."/>
            <person name="Misra M."/>
            <person name="Myers G.L."/>
            <person name="Richardson P."/>
            <person name="Tapia R."/>
            <person name="Thayer N."/>
            <person name="Thompson L.S."/>
            <person name="Brettin T.S."/>
            <person name="Henrissat B."/>
            <person name="Wilson D.B."/>
            <person name="McBride M.J."/>
        </authorList>
    </citation>
    <scope>NUCLEOTIDE SEQUENCE [LARGE SCALE GENOMIC DNA]</scope>
    <source>
        <strain evidence="3">ATCC 33406 / DSM 1761 / CIP 103989 / NBRC 15051 / NCIMB 9469 / D465</strain>
    </source>
</reference>
<evidence type="ECO:0000313" key="3">
    <source>
        <dbReference type="Proteomes" id="UP000001822"/>
    </source>
</evidence>
<keyword evidence="1" id="KW-0812">Transmembrane</keyword>
<evidence type="ECO:0000256" key="1">
    <source>
        <dbReference type="SAM" id="Phobius"/>
    </source>
</evidence>
<gene>
    <name evidence="2" type="ordered locus">CHU_3515</name>
</gene>
<dbReference type="KEGG" id="chu:CHU_3515"/>
<protein>
    <submittedName>
        <fullName evidence="2">Uncharacterized protein</fullName>
    </submittedName>
</protein>
<keyword evidence="1" id="KW-0472">Membrane</keyword>
<dbReference type="EMBL" id="CP000383">
    <property type="protein sequence ID" value="ABG60748.1"/>
    <property type="molecule type" value="Genomic_DNA"/>
</dbReference>
<evidence type="ECO:0000313" key="2">
    <source>
        <dbReference type="EMBL" id="ABG60748.1"/>
    </source>
</evidence>
<accession>A0A6N4SWG8</accession>
<keyword evidence="3" id="KW-1185">Reference proteome</keyword>
<dbReference type="AlphaFoldDB" id="A0A6N4SWG8"/>
<proteinExistence type="predicted"/>
<dbReference type="Proteomes" id="UP000001822">
    <property type="component" value="Chromosome"/>
</dbReference>
<organism evidence="2 3">
    <name type="scientific">Cytophaga hutchinsonii (strain ATCC 33406 / DSM 1761 / CIP 103989 / NBRC 15051 / NCIMB 9469 / D465)</name>
    <dbReference type="NCBI Taxonomy" id="269798"/>
    <lineage>
        <taxon>Bacteria</taxon>
        <taxon>Pseudomonadati</taxon>
        <taxon>Bacteroidota</taxon>
        <taxon>Cytophagia</taxon>
        <taxon>Cytophagales</taxon>
        <taxon>Cytophagaceae</taxon>
        <taxon>Cytophaga</taxon>
    </lineage>
</organism>
<keyword evidence="1" id="KW-1133">Transmembrane helix</keyword>
<name>A0A6N4SWG8_CYTH3</name>